<name>A0A8H6EAY7_PETAA</name>
<proteinExistence type="predicted"/>
<evidence type="ECO:0000313" key="3">
    <source>
        <dbReference type="Proteomes" id="UP000541154"/>
    </source>
</evidence>
<gene>
    <name evidence="2" type="ORF">ETB97_001119</name>
</gene>
<dbReference type="AlphaFoldDB" id="A0A8H6EAY7"/>
<accession>A0A8H6EAY7</accession>
<evidence type="ECO:0008006" key="4">
    <source>
        <dbReference type="Google" id="ProtNLM"/>
    </source>
</evidence>
<evidence type="ECO:0000313" key="2">
    <source>
        <dbReference type="EMBL" id="KAF5866042.1"/>
    </source>
</evidence>
<reference evidence="2 3" key="1">
    <citation type="submission" date="2019-04" db="EMBL/GenBank/DDBJ databases">
        <title>Aspergillus burnettii sp. nov., novel species from soil in southeast Queensland.</title>
        <authorList>
            <person name="Gilchrist C.L.M."/>
            <person name="Pitt J.I."/>
            <person name="Lange L."/>
            <person name="Lacey H.J."/>
            <person name="Vuong D."/>
            <person name="Midgley D.J."/>
            <person name="Greenfield P."/>
            <person name="Bradbury M."/>
            <person name="Lacey E."/>
            <person name="Busk P.K."/>
            <person name="Pilgaard B."/>
            <person name="Chooi Y.H."/>
            <person name="Piggott A.M."/>
        </authorList>
    </citation>
    <scope>NUCLEOTIDE SEQUENCE [LARGE SCALE GENOMIC DNA]</scope>
    <source>
        <strain evidence="2 3">FRR 5400</strain>
    </source>
</reference>
<protein>
    <recommendedName>
        <fullName evidence="4">Myb-like domain-containing protein</fullName>
    </recommendedName>
</protein>
<dbReference type="EMBL" id="SPNV01000012">
    <property type="protein sequence ID" value="KAF5866042.1"/>
    <property type="molecule type" value="Genomic_DNA"/>
</dbReference>
<comment type="caution">
    <text evidence="2">The sequence shown here is derived from an EMBL/GenBank/DDBJ whole genome shotgun (WGS) entry which is preliminary data.</text>
</comment>
<dbReference type="Proteomes" id="UP000541154">
    <property type="component" value="Unassembled WGS sequence"/>
</dbReference>
<evidence type="ECO:0000256" key="1">
    <source>
        <dbReference type="SAM" id="MobiDB-lite"/>
    </source>
</evidence>
<organism evidence="2 3">
    <name type="scientific">Petromyces alliaceus</name>
    <name type="common">Aspergillus alliaceus</name>
    <dbReference type="NCBI Taxonomy" id="209559"/>
    <lineage>
        <taxon>Eukaryota</taxon>
        <taxon>Fungi</taxon>
        <taxon>Dikarya</taxon>
        <taxon>Ascomycota</taxon>
        <taxon>Pezizomycotina</taxon>
        <taxon>Eurotiomycetes</taxon>
        <taxon>Eurotiomycetidae</taxon>
        <taxon>Eurotiales</taxon>
        <taxon>Aspergillaceae</taxon>
        <taxon>Aspergillus</taxon>
        <taxon>Aspergillus subgen. Circumdati</taxon>
    </lineage>
</organism>
<feature type="region of interest" description="Disordered" evidence="1">
    <location>
        <begin position="155"/>
        <end position="174"/>
    </location>
</feature>
<sequence length="537" mass="60515">MNDKSGEVAVSNSYLSHFKTMVHVHVDPDKQKTRQAFDRDLVPPNLIPNYFLLDDFGGLFPTSFCAPQAESVSCPKKVTECEESQMYSWLESNDCRSMGLNDIANKSLMTHEAMSNDFGHWSKCFENSKAQSHDDRTQLPSQDSFMQSAREITMHDGHGQHEQSSIKQERSIGEEQDPADDVMFGIAHPIPRLPSLIMTGNSLIGPETESAATLSLRTPDNSCEIQYNDDNVQNPEWEATELEVSELSEGSSVRNVNNFIPISGPATPPPRSIFGTRAPWDAQRQNISRGDTLWADSPCGLSMTGLCGYFNKSFDHTLPTVNNDLHILPLQENACQYYTQPAMSASQRGFENVGFALAKEHAGCLGCDPIQLYYENSYFHHLVHPNLATNRSYFPREQLSGKQIVYRNDSRDAFLVECKRRGLSYKDIKRIGGFKEAESTLRGRFRTLTKSKDQRVRKPQWQEKDVNLLCEAVDACLEGEKQARSAYSLSSRPPTASQLPKVSWKRVAEYIWTHGGSYQFGNATCKKKWCDIHGLKI</sequence>
<keyword evidence="3" id="KW-1185">Reference proteome</keyword>